<dbReference type="VEuPathDB" id="VectorBase:ISCW013716"/>
<protein>
    <submittedName>
        <fullName evidence="1">Uncharacterized protein</fullName>
    </submittedName>
</protein>
<proteinExistence type="predicted"/>
<reference evidence="1" key="1">
    <citation type="submission" date="2008-03" db="EMBL/GenBank/DDBJ databases">
        <title>Annotation of Ixodes scapularis.</title>
        <authorList>
            <consortium name="Ixodes scapularis Genome Project Consortium"/>
            <person name="Caler E."/>
            <person name="Hannick L.I."/>
            <person name="Bidwell S."/>
            <person name="Joardar V."/>
            <person name="Thiagarajan M."/>
            <person name="Amedeo P."/>
            <person name="Galinsky K.J."/>
            <person name="Schobel S."/>
            <person name="Inman J."/>
            <person name="Hostetler J."/>
            <person name="Miller J."/>
            <person name="Hammond M."/>
            <person name="Megy K."/>
            <person name="Lawson D."/>
            <person name="Kodira C."/>
            <person name="Sutton G."/>
            <person name="Meyer J."/>
            <person name="Hill C.A."/>
            <person name="Birren B."/>
            <person name="Nene V."/>
            <person name="Collins F."/>
            <person name="Alarcon-Chaidez F."/>
            <person name="Wikel S."/>
            <person name="Strausberg R."/>
        </authorList>
    </citation>
    <scope>NUCLEOTIDE SEQUENCE [LARGE SCALE GENOMIC DNA]</scope>
    <source>
        <strain evidence="1">Wikel colony</strain>
    </source>
</reference>
<name>B7QJ63_IXOSC</name>
<sequence length="174" mass="19143">LQPSAISLFICFYCDSRLAIFSISTLSVSCSSTTFTSPSSFFVFSFLAMRIRCSILSSHSFLHSSNQNCYISPFFKSSTCISTLAHFTSSKFSSPFSSSTCVSGTTHFSHLYLSSPFSSSKLATTSPSLFLEPTSIFSQERQVKTLSPCVGFPVKLCLLQKNPTLKFFPLYDAP</sequence>
<feature type="non-terminal residue" evidence="1">
    <location>
        <position position="1"/>
    </location>
</feature>
<dbReference type="HOGENOM" id="CLU_1543867_0_0_1"/>
<evidence type="ECO:0000313" key="1">
    <source>
        <dbReference type="EMBL" id="EEC18885.1"/>
    </source>
</evidence>
<dbReference type="PaxDb" id="6945-B7QJ63"/>
<accession>B7QJ63</accession>
<dbReference type="EMBL" id="DS950441">
    <property type="protein sequence ID" value="EEC18885.1"/>
    <property type="molecule type" value="Genomic_DNA"/>
</dbReference>
<gene>
    <name evidence="1" type="ORF">IscW_ISCW013716</name>
</gene>
<organism>
    <name type="scientific">Ixodes scapularis</name>
    <name type="common">Black-legged tick</name>
    <name type="synonym">Deer tick</name>
    <dbReference type="NCBI Taxonomy" id="6945"/>
    <lineage>
        <taxon>Eukaryota</taxon>
        <taxon>Metazoa</taxon>
        <taxon>Ecdysozoa</taxon>
        <taxon>Arthropoda</taxon>
        <taxon>Chelicerata</taxon>
        <taxon>Arachnida</taxon>
        <taxon>Acari</taxon>
        <taxon>Parasitiformes</taxon>
        <taxon>Ixodida</taxon>
        <taxon>Ixodoidea</taxon>
        <taxon>Ixodidae</taxon>
        <taxon>Ixodinae</taxon>
        <taxon>Ixodes</taxon>
    </lineage>
</organism>
<feature type="non-terminal residue" evidence="1">
    <location>
        <position position="174"/>
    </location>
</feature>
<dbReference type="AlphaFoldDB" id="B7QJ63"/>